<feature type="binding site" evidence="15">
    <location>
        <position position="275"/>
    </location>
    <ligand>
        <name>FMN</name>
        <dbReference type="ChEBI" id="CHEBI:58210"/>
    </ligand>
</feature>
<evidence type="ECO:0000256" key="15">
    <source>
        <dbReference type="PIRSR" id="PIRSR000138-2"/>
    </source>
</evidence>
<evidence type="ECO:0000256" key="9">
    <source>
        <dbReference type="ARBA" id="ARBA00048754"/>
    </source>
</evidence>
<evidence type="ECO:0000259" key="16">
    <source>
        <dbReference type="PROSITE" id="PS51349"/>
    </source>
</evidence>
<evidence type="ECO:0000256" key="10">
    <source>
        <dbReference type="ARBA" id="ARBA00050549"/>
    </source>
</evidence>
<feature type="binding site" evidence="15">
    <location>
        <position position="183"/>
    </location>
    <ligand>
        <name>glyoxylate</name>
        <dbReference type="ChEBI" id="CHEBI:36655"/>
    </ligand>
</feature>
<evidence type="ECO:0000256" key="11">
    <source>
        <dbReference type="ARBA" id="ARBA00050773"/>
    </source>
</evidence>
<evidence type="ECO:0000313" key="17">
    <source>
        <dbReference type="EMBL" id="RHW32675.1"/>
    </source>
</evidence>
<dbReference type="OrthoDB" id="9770452at2"/>
<evidence type="ECO:0000256" key="1">
    <source>
        <dbReference type="ARBA" id="ARBA00000616"/>
    </source>
</evidence>
<protein>
    <recommendedName>
        <fullName evidence="8">L-lactate oxidase</fullName>
        <ecNumber evidence="3">1.1.3.15</ecNumber>
    </recommendedName>
    <alternativeName>
        <fullName evidence="13">(S)-2-hydroxy-acid oxidase</fullName>
    </alternativeName>
</protein>
<dbReference type="AlphaFoldDB" id="A0A417YIG2"/>
<feature type="binding site" evidence="15">
    <location>
        <begin position="95"/>
        <end position="97"/>
    </location>
    <ligand>
        <name>FMN</name>
        <dbReference type="ChEBI" id="CHEBI:58210"/>
    </ligand>
</feature>
<accession>A0A417YIG2</accession>
<dbReference type="PIRSF" id="PIRSF000138">
    <property type="entry name" value="Al-hdrx_acd_dh"/>
    <property type="match status" value="1"/>
</dbReference>
<feature type="domain" description="FMN hydroxy acid dehydrogenase" evidence="16">
    <location>
        <begin position="16"/>
        <end position="380"/>
    </location>
</feature>
<reference evidence="17 18" key="1">
    <citation type="journal article" date="2007" name="Int. J. Syst. Evol. Microbiol.">
        <title>Oceanobacillus profundus sp. nov., isolated from a deep-sea sediment core.</title>
        <authorList>
            <person name="Kim Y.G."/>
            <person name="Choi D.H."/>
            <person name="Hyun S."/>
            <person name="Cho B.C."/>
        </authorList>
    </citation>
    <scope>NUCLEOTIDE SEQUENCE [LARGE SCALE GENOMIC DNA]</scope>
    <source>
        <strain evidence="17 18">DSM 18246</strain>
    </source>
</reference>
<dbReference type="FunFam" id="3.20.20.70:FF:000029">
    <property type="entry name" value="L-lactate dehydrogenase"/>
    <property type="match status" value="1"/>
</dbReference>
<feature type="binding site" evidence="15">
    <location>
        <begin position="308"/>
        <end position="312"/>
    </location>
    <ligand>
        <name>FMN</name>
        <dbReference type="ChEBI" id="CHEBI:58210"/>
    </ligand>
</feature>
<dbReference type="RefSeq" id="WP_095311970.1">
    <property type="nucleotide sequence ID" value="NZ_JAMAWL010000017.1"/>
</dbReference>
<dbReference type="InterPro" id="IPR037396">
    <property type="entry name" value="FMN_HAD"/>
</dbReference>
<evidence type="ECO:0000256" key="4">
    <source>
        <dbReference type="ARBA" id="ARBA00022630"/>
    </source>
</evidence>
<dbReference type="GO" id="GO:0010181">
    <property type="term" value="F:FMN binding"/>
    <property type="evidence" value="ECO:0007669"/>
    <property type="project" value="InterPro"/>
</dbReference>
<dbReference type="InterPro" id="IPR000262">
    <property type="entry name" value="FMN-dep_DH"/>
</dbReference>
<evidence type="ECO:0000256" key="7">
    <source>
        <dbReference type="ARBA" id="ARBA00024042"/>
    </source>
</evidence>
<comment type="caution">
    <text evidence="17">The sequence shown here is derived from an EMBL/GenBank/DDBJ whole genome shotgun (WGS) entry which is preliminary data.</text>
</comment>
<evidence type="ECO:0000256" key="8">
    <source>
        <dbReference type="ARBA" id="ARBA00029513"/>
    </source>
</evidence>
<gene>
    <name evidence="17" type="ORF">D1B32_10135</name>
</gene>
<dbReference type="PROSITE" id="PS00557">
    <property type="entry name" value="FMN_HYDROXY_ACID_DH_1"/>
    <property type="match status" value="1"/>
</dbReference>
<evidence type="ECO:0000256" key="5">
    <source>
        <dbReference type="ARBA" id="ARBA00022643"/>
    </source>
</evidence>
<keyword evidence="5 15" id="KW-0288">FMN</keyword>
<comment type="cofactor">
    <cofactor evidence="2">
        <name>FMN</name>
        <dbReference type="ChEBI" id="CHEBI:58210"/>
    </cofactor>
</comment>
<dbReference type="PANTHER" id="PTHR10578:SF143">
    <property type="entry name" value="FMN-DEPENDENT ALPHA-HYDROXY ACID DEHYDROGENASE PB1A11.03"/>
    <property type="match status" value="1"/>
</dbReference>
<name>A0A417YIG2_9BACI</name>
<sequence>MTTVQKNDSFIESIVSSEVFPFSAEELEAAAKGKIDTAAFGYTRSGAGGEETLRKNIASFEKYSIVPKYLNDVSVADTSIELFGRTYAHPFLLAPVGMLKITHEDAEIAVAKAAAKYHVPYIQSTVSSYSIEEVAAASAKSPKWFQLYWSNNENISYSMVKRAEEAGYEAIVLTIDTFMFGWREEDMRNRFSPLREGYGKANYITDNVFLSTLVHDDHDSVIQEILQNIYHPTLNWKHVAELKKRTSLPILLKGILHPSDARLAIESGVDGIIVSNHGGRQLDGVISSIDALPAVAKEVSGELPVLLDSGIRRGADVVKALALGADAVLYGRPYVYGLAIAGQTGVEKVLENFIQETKVSLALSGAANVKQARHIHVVKN</sequence>
<evidence type="ECO:0000256" key="6">
    <source>
        <dbReference type="ARBA" id="ARBA00023002"/>
    </source>
</evidence>
<feature type="binding site" evidence="15">
    <location>
        <position position="42"/>
    </location>
    <ligand>
        <name>glyoxylate</name>
        <dbReference type="ChEBI" id="CHEBI:36655"/>
    </ligand>
</feature>
<keyword evidence="6" id="KW-0560">Oxidoreductase</keyword>
<dbReference type="Proteomes" id="UP000285456">
    <property type="component" value="Unassembled WGS sequence"/>
</dbReference>
<comment type="similarity">
    <text evidence="7">Belongs to the FMN-dependent alpha-hydroxy acid dehydrogenase family.</text>
</comment>
<feature type="binding site" evidence="15">
    <location>
        <position position="253"/>
    </location>
    <ligand>
        <name>FMN</name>
        <dbReference type="ChEBI" id="CHEBI:58210"/>
    </ligand>
</feature>
<dbReference type="Pfam" id="PF01070">
    <property type="entry name" value="FMN_dh"/>
    <property type="match status" value="1"/>
</dbReference>
<feature type="binding site" evidence="15">
    <location>
        <position position="146"/>
    </location>
    <ligand>
        <name>FMN</name>
        <dbReference type="ChEBI" id="CHEBI:58210"/>
    </ligand>
</feature>
<comment type="catalytic activity">
    <reaction evidence="9">
        <text>(S)-lactate + O2 = pyruvate + H2O2</text>
        <dbReference type="Rhea" id="RHEA:55868"/>
        <dbReference type="ChEBI" id="CHEBI:15361"/>
        <dbReference type="ChEBI" id="CHEBI:15379"/>
        <dbReference type="ChEBI" id="CHEBI:16240"/>
        <dbReference type="ChEBI" id="CHEBI:16651"/>
    </reaction>
    <physiologicalReaction direction="left-to-right" evidence="9">
        <dbReference type="Rhea" id="RHEA:55869"/>
    </physiologicalReaction>
</comment>
<evidence type="ECO:0000256" key="2">
    <source>
        <dbReference type="ARBA" id="ARBA00001917"/>
    </source>
</evidence>
<dbReference type="Gene3D" id="3.20.20.70">
    <property type="entry name" value="Aldolase class I"/>
    <property type="match status" value="1"/>
</dbReference>
<organism evidence="17 18">
    <name type="scientific">Oceanobacillus profundus</name>
    <dbReference type="NCBI Taxonomy" id="372463"/>
    <lineage>
        <taxon>Bacteria</taxon>
        <taxon>Bacillati</taxon>
        <taxon>Bacillota</taxon>
        <taxon>Bacilli</taxon>
        <taxon>Bacillales</taxon>
        <taxon>Bacillaceae</taxon>
        <taxon>Oceanobacillus</taxon>
    </lineage>
</organism>
<dbReference type="EMBL" id="QWEH01000005">
    <property type="protein sequence ID" value="RHW32675.1"/>
    <property type="molecule type" value="Genomic_DNA"/>
</dbReference>
<keyword evidence="4 15" id="KW-0285">Flavoprotein</keyword>
<feature type="binding site" evidence="15">
    <location>
        <position position="277"/>
    </location>
    <ligand>
        <name>glyoxylate</name>
        <dbReference type="ChEBI" id="CHEBI:36655"/>
    </ligand>
</feature>
<dbReference type="PROSITE" id="PS51349">
    <property type="entry name" value="FMN_HYDROXY_ACID_DH_2"/>
    <property type="match status" value="1"/>
</dbReference>
<feature type="binding site" evidence="15">
    <location>
        <position position="174"/>
    </location>
    <ligand>
        <name>FMN</name>
        <dbReference type="ChEBI" id="CHEBI:58210"/>
    </ligand>
</feature>
<dbReference type="EC" id="1.1.3.15" evidence="3"/>
<evidence type="ECO:0000256" key="3">
    <source>
        <dbReference type="ARBA" id="ARBA00013087"/>
    </source>
</evidence>
<comment type="catalytic activity">
    <reaction evidence="1">
        <text>a (2S)-2-hydroxycarboxylate + O2 = a 2-oxocarboxylate + H2O2</text>
        <dbReference type="Rhea" id="RHEA:16789"/>
        <dbReference type="ChEBI" id="CHEBI:15379"/>
        <dbReference type="ChEBI" id="CHEBI:16240"/>
        <dbReference type="ChEBI" id="CHEBI:35179"/>
        <dbReference type="ChEBI" id="CHEBI:58123"/>
        <dbReference type="EC" id="1.1.3.15"/>
    </reaction>
</comment>
<dbReference type="GO" id="GO:0003973">
    <property type="term" value="F:(S)-2-hydroxy-acid oxidase activity"/>
    <property type="evidence" value="ECO:0007669"/>
    <property type="project" value="UniProtKB-EC"/>
</dbReference>
<comment type="catalytic activity">
    <reaction evidence="10">
        <text>mandelate + O2 = phenylglyoxylate + H2O2</text>
        <dbReference type="Rhea" id="RHEA:68968"/>
        <dbReference type="ChEBI" id="CHEBI:15379"/>
        <dbReference type="ChEBI" id="CHEBI:16240"/>
        <dbReference type="ChEBI" id="CHEBI:25147"/>
        <dbReference type="ChEBI" id="CHEBI:36656"/>
    </reaction>
</comment>
<feature type="binding site" evidence="15">
    <location>
        <begin position="331"/>
        <end position="332"/>
    </location>
    <ligand>
        <name>FMN</name>
        <dbReference type="ChEBI" id="CHEBI:58210"/>
    </ligand>
</feature>
<feature type="binding site" evidence="15">
    <location>
        <position position="124"/>
    </location>
    <ligand>
        <name>FMN</name>
        <dbReference type="ChEBI" id="CHEBI:58210"/>
    </ligand>
</feature>
<evidence type="ECO:0000256" key="14">
    <source>
        <dbReference type="PIRSR" id="PIRSR000138-1"/>
    </source>
</evidence>
<keyword evidence="18" id="KW-1185">Reference proteome</keyword>
<evidence type="ECO:0000256" key="13">
    <source>
        <dbReference type="ARBA" id="ARBA00079803"/>
    </source>
</evidence>
<proteinExistence type="inferred from homology"/>
<comment type="catalytic activity">
    <reaction evidence="11">
        <text>2-hydroxyoctadecanoate + O2 = 2-oxooctadecanoate + H2O2</text>
        <dbReference type="Rhea" id="RHEA:68964"/>
        <dbReference type="ChEBI" id="CHEBI:15379"/>
        <dbReference type="ChEBI" id="CHEBI:16240"/>
        <dbReference type="ChEBI" id="CHEBI:17162"/>
        <dbReference type="ChEBI" id="CHEBI:76724"/>
    </reaction>
</comment>
<feature type="binding site" evidence="15">
    <location>
        <position position="280"/>
    </location>
    <ligand>
        <name>glyoxylate</name>
        <dbReference type="ChEBI" id="CHEBI:36655"/>
    </ligand>
</feature>
<comment type="catalytic activity">
    <reaction evidence="12">
        <text>2-hydroxyoctanoate + O2 = 2-oxooctanoate + H2O2</text>
        <dbReference type="Rhea" id="RHEA:67940"/>
        <dbReference type="ChEBI" id="CHEBI:15379"/>
        <dbReference type="ChEBI" id="CHEBI:16240"/>
        <dbReference type="ChEBI" id="CHEBI:133514"/>
        <dbReference type="ChEBI" id="CHEBI:176689"/>
    </reaction>
</comment>
<evidence type="ECO:0000256" key="12">
    <source>
        <dbReference type="ARBA" id="ARBA00052949"/>
    </source>
</evidence>
<dbReference type="PANTHER" id="PTHR10578">
    <property type="entry name" value="S -2-HYDROXY-ACID OXIDASE-RELATED"/>
    <property type="match status" value="1"/>
</dbReference>
<dbReference type="InterPro" id="IPR008259">
    <property type="entry name" value="FMN_hydac_DH_AS"/>
</dbReference>
<dbReference type="InterPro" id="IPR012133">
    <property type="entry name" value="Alpha-hydoxy_acid_DH_FMN"/>
</dbReference>
<feature type="active site" description="Proton acceptor" evidence="14">
    <location>
        <position position="277"/>
    </location>
</feature>
<dbReference type="InterPro" id="IPR013785">
    <property type="entry name" value="Aldolase_TIM"/>
</dbReference>
<dbReference type="SUPFAM" id="SSF51395">
    <property type="entry name" value="FMN-linked oxidoreductases"/>
    <property type="match status" value="1"/>
</dbReference>
<feature type="binding site" evidence="15">
    <location>
        <position position="148"/>
    </location>
    <ligand>
        <name>glyoxylate</name>
        <dbReference type="ChEBI" id="CHEBI:36655"/>
    </ligand>
</feature>
<evidence type="ECO:0000313" key="18">
    <source>
        <dbReference type="Proteomes" id="UP000285456"/>
    </source>
</evidence>